<proteinExistence type="predicted"/>
<feature type="non-terminal residue" evidence="1">
    <location>
        <position position="75"/>
    </location>
</feature>
<gene>
    <name evidence="1" type="ORF">METZ01_LOCUS411031</name>
</gene>
<accession>A0A382WH64</accession>
<organism evidence="1">
    <name type="scientific">marine metagenome</name>
    <dbReference type="NCBI Taxonomy" id="408172"/>
    <lineage>
        <taxon>unclassified sequences</taxon>
        <taxon>metagenomes</taxon>
        <taxon>ecological metagenomes</taxon>
    </lineage>
</organism>
<reference evidence="1" key="1">
    <citation type="submission" date="2018-05" db="EMBL/GenBank/DDBJ databases">
        <authorList>
            <person name="Lanie J.A."/>
            <person name="Ng W.-L."/>
            <person name="Kazmierczak K.M."/>
            <person name="Andrzejewski T.M."/>
            <person name="Davidsen T.M."/>
            <person name="Wayne K.J."/>
            <person name="Tettelin H."/>
            <person name="Glass J.I."/>
            <person name="Rusch D."/>
            <person name="Podicherti R."/>
            <person name="Tsui H.-C.T."/>
            <person name="Winkler M.E."/>
        </authorList>
    </citation>
    <scope>NUCLEOTIDE SEQUENCE</scope>
</reference>
<protein>
    <submittedName>
        <fullName evidence="1">Uncharacterized protein</fullName>
    </submittedName>
</protein>
<sequence length="75" mass="8017">MKRKLLFPIVGGSLLVTAVIIILATTLTSGGLPTVPVERGDIVWSFVASGRVETEMTVEIVPKISATIESIHVQE</sequence>
<dbReference type="EMBL" id="UINC01159858">
    <property type="protein sequence ID" value="SVD58177.1"/>
    <property type="molecule type" value="Genomic_DNA"/>
</dbReference>
<evidence type="ECO:0000313" key="1">
    <source>
        <dbReference type="EMBL" id="SVD58177.1"/>
    </source>
</evidence>
<name>A0A382WH64_9ZZZZ</name>
<dbReference type="AlphaFoldDB" id="A0A382WH64"/>